<dbReference type="InterPro" id="IPR014074">
    <property type="entry name" value="Carboxysome_shell_carb_anhy"/>
</dbReference>
<dbReference type="GO" id="GO:0031470">
    <property type="term" value="C:carboxysome"/>
    <property type="evidence" value="ECO:0007669"/>
    <property type="project" value="UniProtKB-SubCell"/>
</dbReference>
<dbReference type="InterPro" id="IPR048619">
    <property type="entry name" value="CsoSCA_N"/>
</dbReference>
<dbReference type="GO" id="GO:0004089">
    <property type="term" value="F:carbonate dehydratase activity"/>
    <property type="evidence" value="ECO:0007669"/>
    <property type="project" value="UniProtKB-UniRule"/>
</dbReference>
<evidence type="ECO:0000256" key="10">
    <source>
        <dbReference type="ARBA" id="ARBA00024121"/>
    </source>
</evidence>
<evidence type="ECO:0000256" key="9">
    <source>
        <dbReference type="ARBA" id="ARBA00024021"/>
    </source>
</evidence>
<evidence type="ECO:0000256" key="5">
    <source>
        <dbReference type="ARBA" id="ARBA00023239"/>
    </source>
</evidence>
<accession>A0A1D8KCF9</accession>
<keyword evidence="4" id="KW-0862">Zinc</keyword>
<dbReference type="Gene3D" id="3.30.1330.140">
    <property type="entry name" value="Carboxysome Shell Carbonic Anhydrase, C-terminal domain"/>
    <property type="match status" value="1"/>
</dbReference>
<gene>
    <name evidence="17" type="ORF">BJI67_14300</name>
</gene>
<comment type="catalytic activity">
    <reaction evidence="12">
        <text>hydrogencarbonate + H(+) = CO2 + H2O</text>
        <dbReference type="Rhea" id="RHEA:10748"/>
        <dbReference type="ChEBI" id="CHEBI:15377"/>
        <dbReference type="ChEBI" id="CHEBI:15378"/>
        <dbReference type="ChEBI" id="CHEBI:16526"/>
        <dbReference type="ChEBI" id="CHEBI:17544"/>
        <dbReference type="EC" id="4.2.1.1"/>
    </reaction>
</comment>
<keyword evidence="6" id="KW-0120">Carbon dioxide fixation</keyword>
<evidence type="ECO:0000313" key="17">
    <source>
        <dbReference type="EMBL" id="AOV18651.1"/>
    </source>
</evidence>
<dbReference type="EMBL" id="CP017448">
    <property type="protein sequence ID" value="AOV18651.1"/>
    <property type="molecule type" value="Genomic_DNA"/>
</dbReference>
<evidence type="ECO:0000259" key="16">
    <source>
        <dbReference type="Pfam" id="PF20687"/>
    </source>
</evidence>
<dbReference type="Pfam" id="PF08936">
    <property type="entry name" value="CsoSCA_C"/>
    <property type="match status" value="1"/>
</dbReference>
<dbReference type="KEGG" id="aaeo:BJI67_14300"/>
<dbReference type="GO" id="GO:0046872">
    <property type="term" value="F:metal ion binding"/>
    <property type="evidence" value="ECO:0007669"/>
    <property type="project" value="UniProtKB-KW"/>
</dbReference>
<keyword evidence="5" id="KW-0456">Lyase</keyword>
<protein>
    <recommendedName>
        <fullName evidence="10 13">Carboxysome shell carbonic anhydrase</fullName>
        <ecNumber evidence="2 13">4.2.1.1</ecNumber>
    </recommendedName>
</protein>
<feature type="domain" description="Carboxysome Shell Carbonic Anhydrase N-terminal" evidence="16">
    <location>
        <begin position="18"/>
        <end position="108"/>
    </location>
</feature>
<evidence type="ECO:0000256" key="8">
    <source>
        <dbReference type="ARBA" id="ARBA00023669"/>
    </source>
</evidence>
<evidence type="ECO:0000259" key="14">
    <source>
        <dbReference type="Pfam" id="PF08936"/>
    </source>
</evidence>
<evidence type="ECO:0000256" key="1">
    <source>
        <dbReference type="ARBA" id="ARBA00001947"/>
    </source>
</evidence>
<keyword evidence="8" id="KW-1282">Carboxysome</keyword>
<dbReference type="InterPro" id="IPR048539">
    <property type="entry name" value="CsoSCA_cat"/>
</dbReference>
<evidence type="ECO:0000256" key="12">
    <source>
        <dbReference type="ARBA" id="ARBA00048348"/>
    </source>
</evidence>
<dbReference type="GO" id="GO:0015977">
    <property type="term" value="P:carbon fixation"/>
    <property type="evidence" value="ECO:0007669"/>
    <property type="project" value="UniProtKB-UniRule"/>
</dbReference>
<evidence type="ECO:0000256" key="6">
    <source>
        <dbReference type="ARBA" id="ARBA00023300"/>
    </source>
</evidence>
<evidence type="ECO:0000256" key="4">
    <source>
        <dbReference type="ARBA" id="ARBA00022833"/>
    </source>
</evidence>
<dbReference type="Pfam" id="PF20686">
    <property type="entry name" value="CsoSCA_cat"/>
    <property type="match status" value="1"/>
</dbReference>
<dbReference type="AlphaFoldDB" id="A0A1D8KCF9"/>
<dbReference type="EC" id="4.2.1.1" evidence="2 13"/>
<dbReference type="Proteomes" id="UP000095342">
    <property type="component" value="Chromosome"/>
</dbReference>
<comment type="cofactor">
    <cofactor evidence="1">
        <name>Zn(2+)</name>
        <dbReference type="ChEBI" id="CHEBI:29105"/>
    </cofactor>
</comment>
<evidence type="ECO:0000256" key="11">
    <source>
        <dbReference type="ARBA" id="ARBA00024446"/>
    </source>
</evidence>
<comment type="subcellular location">
    <subcellularLocation>
        <location evidence="7">Carboxysome</location>
    </subcellularLocation>
</comment>
<evidence type="ECO:0000256" key="2">
    <source>
        <dbReference type="ARBA" id="ARBA00012925"/>
    </source>
</evidence>
<sequence>MVLANPACDLNGRQPCEHALVDRALNQALHGYEAMLQARFDDVEAVLRGIAELPRGEGFAAQAQELAHARLGCELPEALLQGSWMAGVDMAALYAHGLFAACRRSVAQAPREQADWLAGMAIDDAFIGDCGYHTLDITPCADGRLQGVLPFVFRIAPTSEAVLLKAYAGALFDIEIDMTDWTQRELMQRLNGRQGTRYLKMAVYHYSSSAPSSEGCAAHGSNEDAARDAAAARLNQLRTGIMQAFGVGLGPDVLLLGIDTDLDAIRVHLPGAQGEPLTTLTVEAAQVYRETLGMAVEQASKHIADTIEQAAAGVRSSASVGLKRLIARLLEANLSQIEYVIQHHEGRYERLGHGERFICVGDPIDELQMRNLYYFAHLDTLEEGAACVDVGVHIFEKLNLSRGYPVPVIVHFSYASVIPGARERAVERCERVMRGITARYRGQVPEGALKFGLCVSDATGDERLGLVRECGTGTQAVN</sequence>
<dbReference type="InterPro" id="IPR043066">
    <property type="entry name" value="CsoSCA_C_sf"/>
</dbReference>
<evidence type="ECO:0000256" key="3">
    <source>
        <dbReference type="ARBA" id="ARBA00022723"/>
    </source>
</evidence>
<evidence type="ECO:0000256" key="7">
    <source>
        <dbReference type="ARBA" id="ARBA00023587"/>
    </source>
</evidence>
<feature type="domain" description="Carboxysome Shell Carbonic Anhydrase C-terminal" evidence="14">
    <location>
        <begin position="355"/>
        <end position="468"/>
    </location>
</feature>
<evidence type="ECO:0000313" key="18">
    <source>
        <dbReference type="Proteomes" id="UP000095342"/>
    </source>
</evidence>
<keyword evidence="11" id="KW-1283">Bacterial microcompartment</keyword>
<name>A0A1D8KCF9_9GAMM</name>
<organism evidence="17 18">
    <name type="scientific">Acidihalobacter aeolianus</name>
    <dbReference type="NCBI Taxonomy" id="2792603"/>
    <lineage>
        <taxon>Bacteria</taxon>
        <taxon>Pseudomonadati</taxon>
        <taxon>Pseudomonadota</taxon>
        <taxon>Gammaproteobacteria</taxon>
        <taxon>Chromatiales</taxon>
        <taxon>Ectothiorhodospiraceae</taxon>
        <taxon>Acidihalobacter</taxon>
    </lineage>
</organism>
<evidence type="ECO:0000259" key="15">
    <source>
        <dbReference type="Pfam" id="PF20686"/>
    </source>
</evidence>
<dbReference type="InterPro" id="IPR043065">
    <property type="entry name" value="CsoSCA_N_sf"/>
</dbReference>
<evidence type="ECO:0000256" key="13">
    <source>
        <dbReference type="NCBIfam" id="TIGR02701"/>
    </source>
</evidence>
<feature type="domain" description="Carboxysome Shell Carbonic Anhydrase catalytic" evidence="15">
    <location>
        <begin position="124"/>
        <end position="353"/>
    </location>
</feature>
<dbReference type="InterPro" id="IPR048620">
    <property type="entry name" value="CsoSCA_C"/>
</dbReference>
<dbReference type="Gene3D" id="1.20.120.1310">
    <property type="entry name" value="Carboxysome Shell Carbonic Anhydrase, N-terminal helical domain"/>
    <property type="match status" value="1"/>
</dbReference>
<proteinExistence type="inferred from homology"/>
<keyword evidence="18" id="KW-1185">Reference proteome</keyword>
<dbReference type="NCBIfam" id="TIGR02701">
    <property type="entry name" value="shell_carb_anhy"/>
    <property type="match status" value="1"/>
</dbReference>
<dbReference type="Pfam" id="PF20687">
    <property type="entry name" value="CsoSCA_N"/>
    <property type="match status" value="1"/>
</dbReference>
<keyword evidence="3" id="KW-0479">Metal-binding</keyword>
<comment type="similarity">
    <text evidence="9">Belongs to the beta-class carbonic anhydrase family. CsoSCA subfamily.</text>
</comment>
<reference evidence="17 18" key="1">
    <citation type="submission" date="2016-09" db="EMBL/GenBank/DDBJ databases">
        <title>Acidihalobacter prosperus V6 (DSM14174).</title>
        <authorList>
            <person name="Khaleque H.N."/>
            <person name="Ramsay J.P."/>
            <person name="Murphy R.J.T."/>
            <person name="Kaksonen A.H."/>
            <person name="Boxall N.J."/>
            <person name="Watkin E.L.J."/>
        </authorList>
    </citation>
    <scope>NUCLEOTIDE SEQUENCE [LARGE SCALE GENOMIC DNA]</scope>
    <source>
        <strain evidence="17 18">V6</strain>
    </source>
</reference>